<name>A0AAV5GNP3_9BASI</name>
<dbReference type="PANTHER" id="PTHR10696:SF21">
    <property type="entry name" value="TAUD_TFDA-LIKE DOMAIN-CONTAINING PROTEIN"/>
    <property type="match status" value="1"/>
</dbReference>
<dbReference type="InterPro" id="IPR042098">
    <property type="entry name" value="TauD-like_sf"/>
</dbReference>
<sequence length="403" mass="43982">MPAAAAPVSSARDVPLHSLKQSKAVAGSAPFLEGHAPFQHTLPVEVFGEAAFPGVYHLSQPTVDLDVALATLSTWAESGELKKQLVAHGGALLLRGLPLPTPHEFSQAMFASKVGTVPHVEVGRPPKRTVLAPAVSTANEGPAWAPIWTHSEYGWSSVHPAYIAFFGWVPAQVGGETPINSGVEVAARLKAQAPRFFKALSEKGILYSYRYTVANVDTSNSGSSILTAYGQDVRPEDDAETVRAKVEQEIRKHSDRFTFHDDGSLTVWHRVPVIRTHHKTGASTFFGNLISAYARAKHHGALEPPYLGDDGGYHPIPYYGDGTTIDVADLEIANQIIEETKADVKWQQGDVLILDNHIALHSRVPWEGERRILASLWDGEKFPDAQNPWGEHKWEALESGRVQ</sequence>
<keyword evidence="1" id="KW-0560">Oxidoreductase</keyword>
<evidence type="ECO:0000259" key="2">
    <source>
        <dbReference type="Pfam" id="PF02668"/>
    </source>
</evidence>
<dbReference type="EMBL" id="BQKY01000009">
    <property type="protein sequence ID" value="GJN91803.1"/>
    <property type="molecule type" value="Genomic_DNA"/>
</dbReference>
<dbReference type="InterPro" id="IPR003819">
    <property type="entry name" value="TauD/TfdA-like"/>
</dbReference>
<dbReference type="SUPFAM" id="SSF51197">
    <property type="entry name" value="Clavaminate synthase-like"/>
    <property type="match status" value="1"/>
</dbReference>
<feature type="domain" description="TauD/TfdA-like" evidence="2">
    <location>
        <begin position="76"/>
        <end position="377"/>
    </location>
</feature>
<reference evidence="3 4" key="1">
    <citation type="submission" date="2021-12" db="EMBL/GenBank/DDBJ databases">
        <title>High titer production of polyol ester of fatty acids by Rhodotorula paludigena BS15 towards product separation-free biomass refinery.</title>
        <authorList>
            <person name="Mano J."/>
            <person name="Ono H."/>
            <person name="Tanaka T."/>
            <person name="Naito K."/>
            <person name="Sushida H."/>
            <person name="Ike M."/>
            <person name="Tokuyasu K."/>
            <person name="Kitaoka M."/>
        </authorList>
    </citation>
    <scope>NUCLEOTIDE SEQUENCE [LARGE SCALE GENOMIC DNA]</scope>
    <source>
        <strain evidence="3 4">BS15</strain>
    </source>
</reference>
<dbReference type="PANTHER" id="PTHR10696">
    <property type="entry name" value="GAMMA-BUTYROBETAINE HYDROXYLASE-RELATED"/>
    <property type="match status" value="1"/>
</dbReference>
<keyword evidence="4" id="KW-1185">Reference proteome</keyword>
<dbReference type="Pfam" id="PF02668">
    <property type="entry name" value="TauD"/>
    <property type="match status" value="1"/>
</dbReference>
<comment type="caution">
    <text evidence="3">The sequence shown here is derived from an EMBL/GenBank/DDBJ whole genome shotgun (WGS) entry which is preliminary data.</text>
</comment>
<organism evidence="3 4">
    <name type="scientific">Rhodotorula paludigena</name>
    <dbReference type="NCBI Taxonomy" id="86838"/>
    <lineage>
        <taxon>Eukaryota</taxon>
        <taxon>Fungi</taxon>
        <taxon>Dikarya</taxon>
        <taxon>Basidiomycota</taxon>
        <taxon>Pucciniomycotina</taxon>
        <taxon>Microbotryomycetes</taxon>
        <taxon>Sporidiobolales</taxon>
        <taxon>Sporidiobolaceae</taxon>
        <taxon>Rhodotorula</taxon>
    </lineage>
</organism>
<dbReference type="GO" id="GO:0016491">
    <property type="term" value="F:oxidoreductase activity"/>
    <property type="evidence" value="ECO:0007669"/>
    <property type="project" value="UniProtKB-KW"/>
</dbReference>
<evidence type="ECO:0000313" key="3">
    <source>
        <dbReference type="EMBL" id="GJN91803.1"/>
    </source>
</evidence>
<dbReference type="Gene3D" id="3.60.130.10">
    <property type="entry name" value="Clavaminate synthase-like"/>
    <property type="match status" value="1"/>
</dbReference>
<proteinExistence type="predicted"/>
<gene>
    <name evidence="3" type="ORF">Rhopal_004826-T1</name>
</gene>
<accession>A0AAV5GNP3</accession>
<protein>
    <recommendedName>
        <fullName evidence="2">TauD/TfdA-like domain-containing protein</fullName>
    </recommendedName>
</protein>
<evidence type="ECO:0000256" key="1">
    <source>
        <dbReference type="ARBA" id="ARBA00023002"/>
    </source>
</evidence>
<dbReference type="AlphaFoldDB" id="A0AAV5GNP3"/>
<evidence type="ECO:0000313" key="4">
    <source>
        <dbReference type="Proteomes" id="UP001342314"/>
    </source>
</evidence>
<dbReference type="Proteomes" id="UP001342314">
    <property type="component" value="Unassembled WGS sequence"/>
</dbReference>
<dbReference type="InterPro" id="IPR050411">
    <property type="entry name" value="AlphaKG_dependent_hydroxylases"/>
</dbReference>